<evidence type="ECO:0000313" key="3">
    <source>
        <dbReference type="EMBL" id="MDJ1481593.1"/>
    </source>
</evidence>
<dbReference type="InterPro" id="IPR007055">
    <property type="entry name" value="BON_dom"/>
</dbReference>
<evidence type="ECO:0000259" key="2">
    <source>
        <dbReference type="PROSITE" id="PS50914"/>
    </source>
</evidence>
<feature type="signal peptide" evidence="1">
    <location>
        <begin position="1"/>
        <end position="24"/>
    </location>
</feature>
<gene>
    <name evidence="3" type="ORF">QNI16_13925</name>
</gene>
<dbReference type="InterPro" id="IPR051686">
    <property type="entry name" value="Lipoprotein_DolP"/>
</dbReference>
<dbReference type="PROSITE" id="PS50914">
    <property type="entry name" value="BON"/>
    <property type="match status" value="1"/>
</dbReference>
<dbReference type="Gene3D" id="3.30.1340.30">
    <property type="match status" value="1"/>
</dbReference>
<feature type="domain" description="BON" evidence="2">
    <location>
        <begin position="23"/>
        <end position="91"/>
    </location>
</feature>
<sequence length="167" mass="17920">MKNKTSLSLFMLMFSILLSVSSCKKKPDDAAITESVKVKTQNIQGVNVSVKEGVVTLSGEVETQDLIAQAEEAAKTADGVKSVVNTLTVKAPPAPVEPERTFSPDDSLKTAVEDKFKQYNISGVTASVKDGEVTLEGNVKRAQLQEVIKAANEAKPKKVNNKLTISK</sequence>
<comment type="caution">
    <text evidence="3">The sequence shown here is derived from an EMBL/GenBank/DDBJ whole genome shotgun (WGS) entry which is preliminary data.</text>
</comment>
<dbReference type="AlphaFoldDB" id="A0AAE3U8W5"/>
<dbReference type="EMBL" id="JASJOS010000005">
    <property type="protein sequence ID" value="MDJ1481593.1"/>
    <property type="molecule type" value="Genomic_DNA"/>
</dbReference>
<dbReference type="Pfam" id="PF04972">
    <property type="entry name" value="BON"/>
    <property type="match status" value="2"/>
</dbReference>
<name>A0AAE3U8W5_9BACT</name>
<organism evidence="3 4">
    <name type="scientific">Xanthocytophaga flava</name>
    <dbReference type="NCBI Taxonomy" id="3048013"/>
    <lineage>
        <taxon>Bacteria</taxon>
        <taxon>Pseudomonadati</taxon>
        <taxon>Bacteroidota</taxon>
        <taxon>Cytophagia</taxon>
        <taxon>Cytophagales</taxon>
        <taxon>Rhodocytophagaceae</taxon>
        <taxon>Xanthocytophaga</taxon>
    </lineage>
</organism>
<proteinExistence type="predicted"/>
<dbReference type="RefSeq" id="WP_313979570.1">
    <property type="nucleotide sequence ID" value="NZ_JASJOS010000005.1"/>
</dbReference>
<reference evidence="3" key="1">
    <citation type="submission" date="2023-05" db="EMBL/GenBank/DDBJ databases">
        <authorList>
            <person name="Zhang X."/>
        </authorList>
    </citation>
    <scope>NUCLEOTIDE SEQUENCE</scope>
    <source>
        <strain evidence="3">YF14B1</strain>
    </source>
</reference>
<evidence type="ECO:0000256" key="1">
    <source>
        <dbReference type="SAM" id="SignalP"/>
    </source>
</evidence>
<accession>A0AAE3U8W5</accession>
<dbReference type="PANTHER" id="PTHR34606:SF15">
    <property type="entry name" value="BON DOMAIN-CONTAINING PROTEIN"/>
    <property type="match status" value="1"/>
</dbReference>
<dbReference type="PANTHER" id="PTHR34606">
    <property type="entry name" value="BON DOMAIN-CONTAINING PROTEIN"/>
    <property type="match status" value="1"/>
</dbReference>
<evidence type="ECO:0000313" key="4">
    <source>
        <dbReference type="Proteomes" id="UP001241110"/>
    </source>
</evidence>
<protein>
    <submittedName>
        <fullName evidence="3">BON domain-containing protein</fullName>
    </submittedName>
</protein>
<feature type="chain" id="PRO_5041999977" evidence="1">
    <location>
        <begin position="25"/>
        <end position="167"/>
    </location>
</feature>
<dbReference type="Proteomes" id="UP001241110">
    <property type="component" value="Unassembled WGS sequence"/>
</dbReference>
<keyword evidence="1" id="KW-0732">Signal</keyword>
<dbReference type="PROSITE" id="PS51257">
    <property type="entry name" value="PROKAR_LIPOPROTEIN"/>
    <property type="match status" value="1"/>
</dbReference>